<dbReference type="AlphaFoldDB" id="A0AB34H0K5"/>
<accession>A0AB34H0K5</accession>
<evidence type="ECO:0000256" key="3">
    <source>
        <dbReference type="ARBA" id="ARBA00008369"/>
    </source>
</evidence>
<dbReference type="GO" id="GO:0050796">
    <property type="term" value="P:regulation of insulin secretion"/>
    <property type="evidence" value="ECO:0007669"/>
    <property type="project" value="InterPro"/>
</dbReference>
<dbReference type="GO" id="GO:0005179">
    <property type="term" value="F:hormone activity"/>
    <property type="evidence" value="ECO:0007669"/>
    <property type="project" value="UniProtKB-KW"/>
</dbReference>
<keyword evidence="6" id="KW-0372">Hormone</keyword>
<dbReference type="GO" id="GO:0042594">
    <property type="term" value="P:response to starvation"/>
    <property type="evidence" value="ECO:0007669"/>
    <property type="project" value="TreeGrafter"/>
</dbReference>
<dbReference type="GO" id="GO:0009749">
    <property type="term" value="P:response to glucose"/>
    <property type="evidence" value="ECO:0007669"/>
    <property type="project" value="InterPro"/>
</dbReference>
<feature type="domain" description="Glucagon / GIP / secretin / VIP family" evidence="10">
    <location>
        <begin position="61"/>
        <end position="83"/>
    </location>
</feature>
<name>A0AB34H0K5_ESCRO</name>
<dbReference type="Pfam" id="PF00123">
    <property type="entry name" value="Hormone_2"/>
    <property type="match status" value="1"/>
</dbReference>
<protein>
    <recommendedName>
        <fullName evidence="4">Gastric inhibitory polypeptide</fullName>
    </recommendedName>
    <alternativeName>
        <fullName evidence="7">Glucose-dependent insulinotropic polypeptide</fullName>
    </alternativeName>
</protein>
<keyword evidence="12" id="KW-1185">Reference proteome</keyword>
<dbReference type="SMART" id="SM00070">
    <property type="entry name" value="GLUCA"/>
    <property type="match status" value="1"/>
</dbReference>
<evidence type="ECO:0000256" key="4">
    <source>
        <dbReference type="ARBA" id="ARBA00013490"/>
    </source>
</evidence>
<keyword evidence="5" id="KW-0964">Secreted</keyword>
<dbReference type="Proteomes" id="UP001159641">
    <property type="component" value="Unassembled WGS sequence"/>
</dbReference>
<dbReference type="PANTHER" id="PTHR15211:SF0">
    <property type="entry name" value="GASTRIC INHIBITORY POLYPEPTIDE"/>
    <property type="match status" value="1"/>
</dbReference>
<evidence type="ECO:0000256" key="2">
    <source>
        <dbReference type="ARBA" id="ARBA00004613"/>
    </source>
</evidence>
<dbReference type="GO" id="GO:0005615">
    <property type="term" value="C:extracellular space"/>
    <property type="evidence" value="ECO:0007669"/>
    <property type="project" value="TreeGrafter"/>
</dbReference>
<dbReference type="InterPro" id="IPR000532">
    <property type="entry name" value="Glucagon_GIP_secretin_VIP"/>
</dbReference>
<feature type="chain" id="PRO_5044331569" description="Gastric inhibitory polypeptide" evidence="9">
    <location>
        <begin position="37"/>
        <end position="169"/>
    </location>
</feature>
<dbReference type="EMBL" id="JAIQCJ010002020">
    <property type="protein sequence ID" value="KAJ8785273.1"/>
    <property type="molecule type" value="Genomic_DNA"/>
</dbReference>
<comment type="subcellular location">
    <subcellularLocation>
        <location evidence="2">Secreted</location>
    </subcellularLocation>
</comment>
<dbReference type="Gene3D" id="6.10.250.590">
    <property type="match status" value="1"/>
</dbReference>
<feature type="signal peptide" evidence="9">
    <location>
        <begin position="1"/>
        <end position="36"/>
    </location>
</feature>
<proteinExistence type="inferred from homology"/>
<dbReference type="InterPro" id="IPR039078">
    <property type="entry name" value="GIP"/>
</dbReference>
<evidence type="ECO:0000256" key="6">
    <source>
        <dbReference type="ARBA" id="ARBA00022702"/>
    </source>
</evidence>
<evidence type="ECO:0000259" key="10">
    <source>
        <dbReference type="PROSITE" id="PS00260"/>
    </source>
</evidence>
<evidence type="ECO:0000256" key="1">
    <source>
        <dbReference type="ARBA" id="ARBA00002766"/>
    </source>
</evidence>
<evidence type="ECO:0000256" key="9">
    <source>
        <dbReference type="SAM" id="SignalP"/>
    </source>
</evidence>
<evidence type="ECO:0000313" key="11">
    <source>
        <dbReference type="EMBL" id="KAJ8785273.1"/>
    </source>
</evidence>
<dbReference type="GO" id="GO:0042304">
    <property type="term" value="P:regulation of fatty acid biosynthetic process"/>
    <property type="evidence" value="ECO:0007669"/>
    <property type="project" value="InterPro"/>
</dbReference>
<gene>
    <name evidence="11" type="ORF">J1605_007383</name>
</gene>
<keyword evidence="9" id="KW-0732">Signal</keyword>
<sequence>MLVLFSLSSGNNHWKMVAMKTFSLLLVSLLLALVLGEKEEGHSRLGFHTKASGSQPRGPRYAEGTFISDYSIAMDKIRQQDFVNWLLAQKGKKSDWKHNITQREARALELAHQSNRKEEAREQQGSLPKNPSDDDLLKDLLIRELLSWIVDQMELCRLRWEFGSFGHLA</sequence>
<evidence type="ECO:0000256" key="5">
    <source>
        <dbReference type="ARBA" id="ARBA00022525"/>
    </source>
</evidence>
<evidence type="ECO:0000256" key="8">
    <source>
        <dbReference type="SAM" id="MobiDB-lite"/>
    </source>
</evidence>
<feature type="compositionally biased region" description="Basic and acidic residues" evidence="8">
    <location>
        <begin position="111"/>
        <end position="122"/>
    </location>
</feature>
<evidence type="ECO:0000313" key="12">
    <source>
        <dbReference type="Proteomes" id="UP001159641"/>
    </source>
</evidence>
<dbReference type="PANTHER" id="PTHR15211">
    <property type="entry name" value="GLUCOSE-DEPENDENT INSULINOTROPIC POLYPEPTIDE"/>
    <property type="match status" value="1"/>
</dbReference>
<reference evidence="11 12" key="1">
    <citation type="submission" date="2022-11" db="EMBL/GenBank/DDBJ databases">
        <title>Whole genome sequence of Eschrichtius robustus ER-17-0199.</title>
        <authorList>
            <person name="Bruniche-Olsen A."/>
            <person name="Black A.N."/>
            <person name="Fields C.J."/>
            <person name="Walden K."/>
            <person name="Dewoody J.A."/>
        </authorList>
    </citation>
    <scope>NUCLEOTIDE SEQUENCE [LARGE SCALE GENOMIC DNA]</scope>
    <source>
        <strain evidence="11">ER-17-0199</strain>
        <tissue evidence="11">Blubber</tissue>
    </source>
</reference>
<organism evidence="11 12">
    <name type="scientific">Eschrichtius robustus</name>
    <name type="common">California gray whale</name>
    <name type="synonym">Eschrichtius gibbosus</name>
    <dbReference type="NCBI Taxonomy" id="9764"/>
    <lineage>
        <taxon>Eukaryota</taxon>
        <taxon>Metazoa</taxon>
        <taxon>Chordata</taxon>
        <taxon>Craniata</taxon>
        <taxon>Vertebrata</taxon>
        <taxon>Euteleostomi</taxon>
        <taxon>Mammalia</taxon>
        <taxon>Eutheria</taxon>
        <taxon>Laurasiatheria</taxon>
        <taxon>Artiodactyla</taxon>
        <taxon>Whippomorpha</taxon>
        <taxon>Cetacea</taxon>
        <taxon>Mysticeti</taxon>
        <taxon>Eschrichtiidae</taxon>
        <taxon>Eschrichtius</taxon>
    </lineage>
</organism>
<dbReference type="PROSITE" id="PS00260">
    <property type="entry name" value="GLUCAGON"/>
    <property type="match status" value="1"/>
</dbReference>
<dbReference type="GO" id="GO:0031769">
    <property type="term" value="F:glucagon receptor binding"/>
    <property type="evidence" value="ECO:0007669"/>
    <property type="project" value="TreeGrafter"/>
</dbReference>
<comment type="function">
    <text evidence="1">Potent stimulator of insulin secretion and relatively poor inhibitor of gastric acid secretion.</text>
</comment>
<evidence type="ECO:0000256" key="7">
    <source>
        <dbReference type="ARBA" id="ARBA00031537"/>
    </source>
</evidence>
<comment type="similarity">
    <text evidence="3">Belongs to the glucagon family.</text>
</comment>
<feature type="region of interest" description="Disordered" evidence="8">
    <location>
        <begin position="111"/>
        <end position="132"/>
    </location>
</feature>
<comment type="caution">
    <text evidence="11">The sequence shown here is derived from an EMBL/GenBank/DDBJ whole genome shotgun (WGS) entry which is preliminary data.</text>
</comment>